<dbReference type="AlphaFoldDB" id="A0A3P7LJ36"/>
<protein>
    <recommendedName>
        <fullName evidence="3">Reverse transcriptase domain-containing protein</fullName>
    </recommendedName>
</protein>
<evidence type="ECO:0008006" key="3">
    <source>
        <dbReference type="Google" id="ProtNLM"/>
    </source>
</evidence>
<keyword evidence="2" id="KW-1185">Reference proteome</keyword>
<sequence>MESPDANPGVVVGEGTALIETVTFSVADVRNVLSHIKPDKFLGPNTISRLIPKDLSTELSDWVDMVSGAPRGSVFGPLLFVLYVYHGIQELDCGKIMFVDDFKLWQVIKRPSDREALQNNICKLQMWSER</sequence>
<dbReference type="Proteomes" id="UP000281553">
    <property type="component" value="Unassembled WGS sequence"/>
</dbReference>
<gene>
    <name evidence="1" type="ORF">DILT_LOCUS12756</name>
</gene>
<evidence type="ECO:0000313" key="2">
    <source>
        <dbReference type="Proteomes" id="UP000281553"/>
    </source>
</evidence>
<organism evidence="1 2">
    <name type="scientific">Dibothriocephalus latus</name>
    <name type="common">Fish tapeworm</name>
    <name type="synonym">Diphyllobothrium latum</name>
    <dbReference type="NCBI Taxonomy" id="60516"/>
    <lineage>
        <taxon>Eukaryota</taxon>
        <taxon>Metazoa</taxon>
        <taxon>Spiralia</taxon>
        <taxon>Lophotrochozoa</taxon>
        <taxon>Platyhelminthes</taxon>
        <taxon>Cestoda</taxon>
        <taxon>Eucestoda</taxon>
        <taxon>Diphyllobothriidea</taxon>
        <taxon>Diphyllobothriidae</taxon>
        <taxon>Dibothriocephalus</taxon>
    </lineage>
</organism>
<reference evidence="1 2" key="1">
    <citation type="submission" date="2018-11" db="EMBL/GenBank/DDBJ databases">
        <authorList>
            <consortium name="Pathogen Informatics"/>
        </authorList>
    </citation>
    <scope>NUCLEOTIDE SEQUENCE [LARGE SCALE GENOMIC DNA]</scope>
</reference>
<dbReference type="EMBL" id="UYRU01067612">
    <property type="protein sequence ID" value="VDN16925.1"/>
    <property type="molecule type" value="Genomic_DNA"/>
</dbReference>
<evidence type="ECO:0000313" key="1">
    <source>
        <dbReference type="EMBL" id="VDN16925.1"/>
    </source>
</evidence>
<name>A0A3P7LJ36_DIBLA</name>
<proteinExistence type="predicted"/>
<accession>A0A3P7LJ36</accession>
<dbReference type="OrthoDB" id="6819250at2759"/>